<dbReference type="AlphaFoldDB" id="A0A0F9JHS3"/>
<dbReference type="EMBL" id="LAZR01009996">
    <property type="protein sequence ID" value="KKM69424.1"/>
    <property type="molecule type" value="Genomic_DNA"/>
</dbReference>
<gene>
    <name evidence="1" type="ORF">LCGC14_1451000</name>
</gene>
<reference evidence="1" key="1">
    <citation type="journal article" date="2015" name="Nature">
        <title>Complex archaea that bridge the gap between prokaryotes and eukaryotes.</title>
        <authorList>
            <person name="Spang A."/>
            <person name="Saw J.H."/>
            <person name="Jorgensen S.L."/>
            <person name="Zaremba-Niedzwiedzka K."/>
            <person name="Martijn J."/>
            <person name="Lind A.E."/>
            <person name="van Eijk R."/>
            <person name="Schleper C."/>
            <person name="Guy L."/>
            <person name="Ettema T.J."/>
        </authorList>
    </citation>
    <scope>NUCLEOTIDE SEQUENCE</scope>
</reference>
<proteinExistence type="predicted"/>
<accession>A0A0F9JHS3</accession>
<protein>
    <submittedName>
        <fullName evidence="1">Uncharacterized protein</fullName>
    </submittedName>
</protein>
<name>A0A0F9JHS3_9ZZZZ</name>
<evidence type="ECO:0000313" key="1">
    <source>
        <dbReference type="EMBL" id="KKM69424.1"/>
    </source>
</evidence>
<organism evidence="1">
    <name type="scientific">marine sediment metagenome</name>
    <dbReference type="NCBI Taxonomy" id="412755"/>
    <lineage>
        <taxon>unclassified sequences</taxon>
        <taxon>metagenomes</taxon>
        <taxon>ecological metagenomes</taxon>
    </lineage>
</organism>
<comment type="caution">
    <text evidence="1">The sequence shown here is derived from an EMBL/GenBank/DDBJ whole genome shotgun (WGS) entry which is preliminary data.</text>
</comment>
<sequence length="54" mass="6255">MKVKDIKKFLSLYGDEKDVKCLSASGITWEIDENLVDIKRLSNDEREVCKIPIK</sequence>